<name>A0A081RMW3_9ARCH</name>
<keyword evidence="7" id="KW-1185">Reference proteome</keyword>
<dbReference type="Proteomes" id="UP000028059">
    <property type="component" value="Unassembled WGS sequence"/>
</dbReference>
<evidence type="ECO:0000259" key="5">
    <source>
        <dbReference type="SMART" id="SM00704"/>
    </source>
</evidence>
<evidence type="ECO:0000256" key="4">
    <source>
        <dbReference type="ARBA" id="ARBA00023014"/>
    </source>
</evidence>
<dbReference type="GO" id="GO:0046872">
    <property type="term" value="F:metal ion binding"/>
    <property type="evidence" value="ECO:0007669"/>
    <property type="project" value="UniProtKB-KW"/>
</dbReference>
<proteinExistence type="predicted"/>
<sequence>MLFVMSIMANVKIKAAKNGPLLVEVDDKTTVTLCRCGRSQTQPSCDGTHEKIDFKAEESEIKVLE</sequence>
<dbReference type="SMART" id="SM00704">
    <property type="entry name" value="ZnF_CDGSH"/>
    <property type="match status" value="1"/>
</dbReference>
<dbReference type="Gene3D" id="3.40.5.90">
    <property type="entry name" value="CDGSH iron-sulfur domain, mitoNEET-type"/>
    <property type="match status" value="1"/>
</dbReference>
<reference evidence="6 7" key="1">
    <citation type="submission" date="2014-06" db="EMBL/GenBank/DDBJ databases">
        <authorList>
            <person name="Ngugi D.K."/>
            <person name="Blom J."/>
            <person name="Alam I."/>
            <person name="Rashid M."/>
            <person name="Ba Alawi W."/>
            <person name="Zhang G."/>
            <person name="Hikmawan T."/>
            <person name="Guan Y."/>
            <person name="Antunes A."/>
            <person name="Siam R."/>
            <person name="ElDorry H."/>
            <person name="Bajic V."/>
            <person name="Stingl U."/>
        </authorList>
    </citation>
    <scope>NUCLEOTIDE SEQUENCE [LARGE SCALE GENOMIC DNA]</scope>
    <source>
        <strain evidence="6">SCGC AAA799-N04</strain>
    </source>
</reference>
<dbReference type="InterPro" id="IPR018967">
    <property type="entry name" value="FeS-contain_CDGSH-typ"/>
</dbReference>
<keyword evidence="4" id="KW-0411">Iron-sulfur</keyword>
<dbReference type="Pfam" id="PF09360">
    <property type="entry name" value="zf-CDGSH"/>
    <property type="match status" value="1"/>
</dbReference>
<protein>
    <submittedName>
        <fullName evidence="6">Iron-binding zinc finger CDGSH type protein</fullName>
    </submittedName>
</protein>
<feature type="domain" description="Iron-binding zinc finger CDGSH type" evidence="5">
    <location>
        <begin position="18"/>
        <end position="55"/>
    </location>
</feature>
<keyword evidence="1" id="KW-0001">2Fe-2S</keyword>
<dbReference type="PATRIC" id="fig|1502293.3.peg.956"/>
<comment type="caution">
    <text evidence="6">The sequence shown here is derived from an EMBL/GenBank/DDBJ whole genome shotgun (WGS) entry which is preliminary data.</text>
</comment>
<evidence type="ECO:0000256" key="2">
    <source>
        <dbReference type="ARBA" id="ARBA00022723"/>
    </source>
</evidence>
<dbReference type="AlphaFoldDB" id="A0A081RMW3"/>
<evidence type="ECO:0000313" key="7">
    <source>
        <dbReference type="Proteomes" id="UP000028059"/>
    </source>
</evidence>
<evidence type="ECO:0000256" key="3">
    <source>
        <dbReference type="ARBA" id="ARBA00023004"/>
    </source>
</evidence>
<dbReference type="GO" id="GO:0005737">
    <property type="term" value="C:cytoplasm"/>
    <property type="evidence" value="ECO:0007669"/>
    <property type="project" value="UniProtKB-ARBA"/>
</dbReference>
<gene>
    <name evidence="6" type="ORF">AAA799N04_01028</name>
</gene>
<accession>A0A081RMW3</accession>
<dbReference type="GO" id="GO:0051537">
    <property type="term" value="F:2 iron, 2 sulfur cluster binding"/>
    <property type="evidence" value="ECO:0007669"/>
    <property type="project" value="UniProtKB-KW"/>
</dbReference>
<dbReference type="EMBL" id="JOKN01000016">
    <property type="protein sequence ID" value="KEQ56536.1"/>
    <property type="molecule type" value="Genomic_DNA"/>
</dbReference>
<keyword evidence="2" id="KW-0479">Metal-binding</keyword>
<keyword evidence="3" id="KW-0408">Iron</keyword>
<evidence type="ECO:0000313" key="6">
    <source>
        <dbReference type="EMBL" id="KEQ56536.1"/>
    </source>
</evidence>
<dbReference type="InterPro" id="IPR042216">
    <property type="entry name" value="MitoNEET_CISD"/>
</dbReference>
<organism evidence="6 7">
    <name type="scientific">Marine Group I thaumarchaeote SCGC AAA799-N04</name>
    <dbReference type="NCBI Taxonomy" id="1502293"/>
    <lineage>
        <taxon>Archaea</taxon>
        <taxon>Nitrososphaerota</taxon>
        <taxon>Marine Group I</taxon>
    </lineage>
</organism>
<evidence type="ECO:0000256" key="1">
    <source>
        <dbReference type="ARBA" id="ARBA00022714"/>
    </source>
</evidence>